<dbReference type="Pfam" id="PF01882">
    <property type="entry name" value="DUF58"/>
    <property type="match status" value="1"/>
</dbReference>
<feature type="domain" description="DUF58" evidence="1">
    <location>
        <begin position="52"/>
        <end position="247"/>
    </location>
</feature>
<dbReference type="STRING" id="1891926.Fuma_05994"/>
<sequence length="300" mass="34393">MPDTPKQLTSLFDNKTLHRIERMRLNPMRRLTNRSRGEHLAGKGGRSTDFADYRDYASGDDLRYVDWNIFARLHRPYIKQFLHEEELHVVIMVDASSSMLFDDKLLKARQLAAAFGIMGLLNVERVSVYAVHQQEGQPWMLPPGAGRTRIRKLLQFLDNIEGGGNVPVERAIETMLRFHRGRGIAILLSDFLTFADLTRSMNMLFSSGLEIWGLQILGDSEMNPNLEGDLRFVDSETGETLDITNAGELLSLYHEHRAWHEETLHQQCRRRNGRFATISSATPLNSVLFDTLSRQGWVLR</sequence>
<dbReference type="RefSeq" id="WP_077027366.1">
    <property type="nucleotide sequence ID" value="NZ_CP017641.1"/>
</dbReference>
<gene>
    <name evidence="2" type="ORF">Fuma_05994</name>
</gene>
<dbReference type="Gene3D" id="3.40.50.410">
    <property type="entry name" value="von Willebrand factor, type A domain"/>
    <property type="match status" value="1"/>
</dbReference>
<dbReference type="Proteomes" id="UP000187735">
    <property type="component" value="Chromosome"/>
</dbReference>
<accession>A0A1P8WQJ3</accession>
<evidence type="ECO:0000259" key="1">
    <source>
        <dbReference type="Pfam" id="PF01882"/>
    </source>
</evidence>
<dbReference type="EMBL" id="CP017641">
    <property type="protein sequence ID" value="APZ96326.1"/>
    <property type="molecule type" value="Genomic_DNA"/>
</dbReference>
<evidence type="ECO:0000313" key="3">
    <source>
        <dbReference type="Proteomes" id="UP000187735"/>
    </source>
</evidence>
<dbReference type="KEGG" id="fmr:Fuma_05994"/>
<organism evidence="2 3">
    <name type="scientific">Fuerstiella marisgermanici</name>
    <dbReference type="NCBI Taxonomy" id="1891926"/>
    <lineage>
        <taxon>Bacteria</taxon>
        <taxon>Pseudomonadati</taxon>
        <taxon>Planctomycetota</taxon>
        <taxon>Planctomycetia</taxon>
        <taxon>Planctomycetales</taxon>
        <taxon>Planctomycetaceae</taxon>
        <taxon>Fuerstiella</taxon>
    </lineage>
</organism>
<protein>
    <recommendedName>
        <fullName evidence="1">DUF58 domain-containing protein</fullName>
    </recommendedName>
</protein>
<name>A0A1P8WQJ3_9PLAN</name>
<reference evidence="2 3" key="1">
    <citation type="journal article" date="2016" name="Front. Microbiol.">
        <title>Fuerstia marisgermanicae gen. nov., sp. nov., an Unusual Member of the Phylum Planctomycetes from the German Wadden Sea.</title>
        <authorList>
            <person name="Kohn T."/>
            <person name="Heuer A."/>
            <person name="Jogler M."/>
            <person name="Vollmers J."/>
            <person name="Boedeker C."/>
            <person name="Bunk B."/>
            <person name="Rast P."/>
            <person name="Borchert D."/>
            <person name="Glockner I."/>
            <person name="Freese H.M."/>
            <person name="Klenk H.P."/>
            <person name="Overmann J."/>
            <person name="Kaster A.K."/>
            <person name="Rohde M."/>
            <person name="Wiegand S."/>
            <person name="Jogler C."/>
        </authorList>
    </citation>
    <scope>NUCLEOTIDE SEQUENCE [LARGE SCALE GENOMIC DNA]</scope>
    <source>
        <strain evidence="2 3">NH11</strain>
    </source>
</reference>
<dbReference type="AlphaFoldDB" id="A0A1P8WQJ3"/>
<evidence type="ECO:0000313" key="2">
    <source>
        <dbReference type="EMBL" id="APZ96326.1"/>
    </source>
</evidence>
<dbReference type="InterPro" id="IPR036465">
    <property type="entry name" value="vWFA_dom_sf"/>
</dbReference>
<dbReference type="SUPFAM" id="SSF53300">
    <property type="entry name" value="vWA-like"/>
    <property type="match status" value="1"/>
</dbReference>
<dbReference type="PANTHER" id="PTHR33608:SF7">
    <property type="entry name" value="DUF58 DOMAIN-CONTAINING PROTEIN"/>
    <property type="match status" value="1"/>
</dbReference>
<dbReference type="PANTHER" id="PTHR33608">
    <property type="entry name" value="BLL2464 PROTEIN"/>
    <property type="match status" value="1"/>
</dbReference>
<dbReference type="InterPro" id="IPR002881">
    <property type="entry name" value="DUF58"/>
</dbReference>
<keyword evidence="3" id="KW-1185">Reference proteome</keyword>
<proteinExistence type="predicted"/>